<feature type="domain" description="MurNAc-LAA" evidence="4">
    <location>
        <begin position="187"/>
        <end position="332"/>
    </location>
</feature>
<dbReference type="InterPro" id="IPR036582">
    <property type="entry name" value="Mao_N_sf"/>
</dbReference>
<dbReference type="PANTHER" id="PTHR30404">
    <property type="entry name" value="N-ACETYLMURAMOYL-L-ALANINE AMIDASE"/>
    <property type="match status" value="1"/>
</dbReference>
<dbReference type="AlphaFoldDB" id="A0A9E2NYV6"/>
<evidence type="ECO:0000256" key="1">
    <source>
        <dbReference type="ARBA" id="ARBA00001561"/>
    </source>
</evidence>
<evidence type="ECO:0000259" key="4">
    <source>
        <dbReference type="SMART" id="SM00646"/>
    </source>
</evidence>
<keyword evidence="3 5" id="KW-0378">Hydrolase</keyword>
<proteinExistence type="predicted"/>
<comment type="catalytic activity">
    <reaction evidence="1">
        <text>Hydrolyzes the link between N-acetylmuramoyl residues and L-amino acid residues in certain cell-wall glycopeptides.</text>
        <dbReference type="EC" id="3.5.1.28"/>
    </reaction>
</comment>
<dbReference type="EC" id="3.5.1.28" evidence="2"/>
<dbReference type="GO" id="GO:0008745">
    <property type="term" value="F:N-acetylmuramoyl-L-alanine amidase activity"/>
    <property type="evidence" value="ECO:0007669"/>
    <property type="project" value="UniProtKB-EC"/>
</dbReference>
<dbReference type="PANTHER" id="PTHR30404:SF0">
    <property type="entry name" value="N-ACETYLMURAMOYL-L-ALANINE AMIDASE AMIC"/>
    <property type="match status" value="1"/>
</dbReference>
<dbReference type="Pfam" id="PF01520">
    <property type="entry name" value="Amidase_3"/>
    <property type="match status" value="1"/>
</dbReference>
<dbReference type="CDD" id="cd02696">
    <property type="entry name" value="MurNAc-LAA"/>
    <property type="match status" value="1"/>
</dbReference>
<reference evidence="5" key="2">
    <citation type="submission" date="2021-04" db="EMBL/GenBank/DDBJ databases">
        <authorList>
            <person name="Gilroy R."/>
        </authorList>
    </citation>
    <scope>NUCLEOTIDE SEQUENCE</scope>
    <source>
        <strain evidence="5">Gambia15-2214</strain>
    </source>
</reference>
<dbReference type="InterPro" id="IPR002508">
    <property type="entry name" value="MurNAc-LAA_cat"/>
</dbReference>
<name>A0A9E2NYV6_9SPIR</name>
<protein>
    <recommendedName>
        <fullName evidence="2">N-acetylmuramoyl-L-alanine amidase</fullName>
        <ecNumber evidence="2">3.5.1.28</ecNumber>
    </recommendedName>
</protein>
<dbReference type="Proteomes" id="UP000823914">
    <property type="component" value="Unassembled WGS sequence"/>
</dbReference>
<dbReference type="EMBL" id="JAHLFV010000060">
    <property type="protein sequence ID" value="MBU3849439.1"/>
    <property type="molecule type" value="Genomic_DNA"/>
</dbReference>
<evidence type="ECO:0000313" key="6">
    <source>
        <dbReference type="Proteomes" id="UP000823914"/>
    </source>
</evidence>
<dbReference type="SUPFAM" id="SSF55383">
    <property type="entry name" value="Copper amine oxidase, domain N"/>
    <property type="match status" value="1"/>
</dbReference>
<gene>
    <name evidence="5" type="ORF">IAA16_02615</name>
</gene>
<evidence type="ECO:0000313" key="5">
    <source>
        <dbReference type="EMBL" id="MBU3849439.1"/>
    </source>
</evidence>
<organism evidence="5 6">
    <name type="scientific">Candidatus Treponema excrementipullorum</name>
    <dbReference type="NCBI Taxonomy" id="2838768"/>
    <lineage>
        <taxon>Bacteria</taxon>
        <taxon>Pseudomonadati</taxon>
        <taxon>Spirochaetota</taxon>
        <taxon>Spirochaetia</taxon>
        <taxon>Spirochaetales</taxon>
        <taxon>Treponemataceae</taxon>
        <taxon>Treponema</taxon>
    </lineage>
</organism>
<dbReference type="InterPro" id="IPR050695">
    <property type="entry name" value="N-acetylmuramoyl_amidase_3"/>
</dbReference>
<dbReference type="GO" id="GO:0030288">
    <property type="term" value="C:outer membrane-bounded periplasmic space"/>
    <property type="evidence" value="ECO:0007669"/>
    <property type="project" value="TreeGrafter"/>
</dbReference>
<dbReference type="Gene3D" id="3.40.630.40">
    <property type="entry name" value="Zn-dependent exopeptidases"/>
    <property type="match status" value="1"/>
</dbReference>
<dbReference type="SMART" id="SM00646">
    <property type="entry name" value="Ami_3"/>
    <property type="match status" value="1"/>
</dbReference>
<sequence length="348" mass="39143">MNVFFNIQKHKLSFSVLVLLFISFFMYGASVSLSEAAQEIGAHLFWDPISGNGVFEKNGHNMSFKIGEPLVLLDYSQLAITDAPENRDDVVFVTDGFIKMAEDLFKTQEPSAYYRVGAILIDPGHGGKDSGAVGGYIKDGKKVTLKEKDVALEISLLLAEQLRKNYPDKKILLTRSNDTFLELEERVDMANSVKLEPHEAIIYISVHINASVNKDASGFEVWYLNPDYRRDVIQETEDNKDVLPILNSMLEEEYTTESILIAKFIMDGLESQIGEQSSPRGIKAEEWFVVRNANMPSVLVEACFITNEKEAQLLDSEEYLRKVSLGIYNGLVAFITHFEQSRGFTGVE</sequence>
<evidence type="ECO:0000256" key="3">
    <source>
        <dbReference type="ARBA" id="ARBA00022801"/>
    </source>
</evidence>
<evidence type="ECO:0000256" key="2">
    <source>
        <dbReference type="ARBA" id="ARBA00011901"/>
    </source>
</evidence>
<accession>A0A9E2NYV6</accession>
<dbReference type="GO" id="GO:0009253">
    <property type="term" value="P:peptidoglycan catabolic process"/>
    <property type="evidence" value="ECO:0007669"/>
    <property type="project" value="InterPro"/>
</dbReference>
<comment type="caution">
    <text evidence="5">The sequence shown here is derived from an EMBL/GenBank/DDBJ whole genome shotgun (WGS) entry which is preliminary data.</text>
</comment>
<reference evidence="5" key="1">
    <citation type="journal article" date="2021" name="PeerJ">
        <title>Extensive microbial diversity within the chicken gut microbiome revealed by metagenomics and culture.</title>
        <authorList>
            <person name="Gilroy R."/>
            <person name="Ravi A."/>
            <person name="Getino M."/>
            <person name="Pursley I."/>
            <person name="Horton D.L."/>
            <person name="Alikhan N.F."/>
            <person name="Baker D."/>
            <person name="Gharbi K."/>
            <person name="Hall N."/>
            <person name="Watson M."/>
            <person name="Adriaenssens E.M."/>
            <person name="Foster-Nyarko E."/>
            <person name="Jarju S."/>
            <person name="Secka A."/>
            <person name="Antonio M."/>
            <person name="Oren A."/>
            <person name="Chaudhuri R.R."/>
            <person name="La Ragione R."/>
            <person name="Hildebrand F."/>
            <person name="Pallen M.J."/>
        </authorList>
    </citation>
    <scope>NUCLEOTIDE SEQUENCE</scope>
    <source>
        <strain evidence="5">Gambia15-2214</strain>
    </source>
</reference>
<dbReference type="SUPFAM" id="SSF53187">
    <property type="entry name" value="Zn-dependent exopeptidases"/>
    <property type="match status" value="1"/>
</dbReference>